<evidence type="ECO:0000313" key="9">
    <source>
        <dbReference type="EMBL" id="CAG6766160.1"/>
    </source>
</evidence>
<feature type="region of interest" description="Disordered" evidence="7">
    <location>
        <begin position="1"/>
        <end position="23"/>
    </location>
</feature>
<evidence type="ECO:0000259" key="8">
    <source>
        <dbReference type="PROSITE" id="PS50157"/>
    </source>
</evidence>
<evidence type="ECO:0000256" key="1">
    <source>
        <dbReference type="ARBA" id="ARBA00022723"/>
    </source>
</evidence>
<dbReference type="EMBL" id="HBUF01570160">
    <property type="protein sequence ID" value="CAG6766160.1"/>
    <property type="molecule type" value="Transcribed_RNA"/>
</dbReference>
<feature type="region of interest" description="Disordered" evidence="7">
    <location>
        <begin position="317"/>
        <end position="343"/>
    </location>
</feature>
<feature type="region of interest" description="Disordered" evidence="7">
    <location>
        <begin position="1326"/>
        <end position="1345"/>
    </location>
</feature>
<feature type="compositionally biased region" description="Low complexity" evidence="7">
    <location>
        <begin position="326"/>
        <end position="341"/>
    </location>
</feature>
<keyword evidence="3 5" id="KW-0863">Zinc-finger</keyword>
<dbReference type="GO" id="GO:0000981">
    <property type="term" value="F:DNA-binding transcription factor activity, RNA polymerase II-specific"/>
    <property type="evidence" value="ECO:0007669"/>
    <property type="project" value="TreeGrafter"/>
</dbReference>
<name>A0A8D9AHT7_9HEMI</name>
<evidence type="ECO:0000256" key="4">
    <source>
        <dbReference type="ARBA" id="ARBA00022833"/>
    </source>
</evidence>
<feature type="region of interest" description="Disordered" evidence="7">
    <location>
        <begin position="1589"/>
        <end position="1617"/>
    </location>
</feature>
<dbReference type="Gene3D" id="3.30.160.60">
    <property type="entry name" value="Classic Zinc Finger"/>
    <property type="match status" value="1"/>
</dbReference>
<proteinExistence type="predicted"/>
<feature type="compositionally biased region" description="Polar residues" evidence="7">
    <location>
        <begin position="1126"/>
        <end position="1135"/>
    </location>
</feature>
<feature type="coiled-coil region" evidence="6">
    <location>
        <begin position="832"/>
        <end position="862"/>
    </location>
</feature>
<feature type="compositionally biased region" description="Basic residues" evidence="7">
    <location>
        <begin position="1"/>
        <end position="11"/>
    </location>
</feature>
<keyword evidence="6" id="KW-0175">Coiled coil</keyword>
<feature type="region of interest" description="Disordered" evidence="7">
    <location>
        <begin position="1562"/>
        <end position="1581"/>
    </location>
</feature>
<feature type="domain" description="C2H2-type" evidence="8">
    <location>
        <begin position="454"/>
        <end position="482"/>
    </location>
</feature>
<feature type="region of interest" description="Disordered" evidence="7">
    <location>
        <begin position="1170"/>
        <end position="1194"/>
    </location>
</feature>
<feature type="domain" description="C2H2-type" evidence="8">
    <location>
        <begin position="720"/>
        <end position="748"/>
    </location>
</feature>
<feature type="compositionally biased region" description="Basic and acidic residues" evidence="7">
    <location>
        <begin position="1329"/>
        <end position="1345"/>
    </location>
</feature>
<dbReference type="PROSITE" id="PS50157">
    <property type="entry name" value="ZINC_FINGER_C2H2_2"/>
    <property type="match status" value="3"/>
</dbReference>
<accession>A0A8D9AHT7</accession>
<feature type="domain" description="C2H2-type" evidence="8">
    <location>
        <begin position="1532"/>
        <end position="1559"/>
    </location>
</feature>
<dbReference type="SMART" id="SM00355">
    <property type="entry name" value="ZnF_C2H2"/>
    <property type="match status" value="13"/>
</dbReference>
<feature type="compositionally biased region" description="Polar residues" evidence="7">
    <location>
        <begin position="1181"/>
        <end position="1191"/>
    </location>
</feature>
<dbReference type="GO" id="GO:0008270">
    <property type="term" value="F:zinc ion binding"/>
    <property type="evidence" value="ECO:0007669"/>
    <property type="project" value="UniProtKB-KW"/>
</dbReference>
<evidence type="ECO:0000256" key="6">
    <source>
        <dbReference type="SAM" id="Coils"/>
    </source>
</evidence>
<dbReference type="PANTHER" id="PTHR24409:SF295">
    <property type="entry name" value="AZ2-RELATED"/>
    <property type="match status" value="1"/>
</dbReference>
<evidence type="ECO:0000256" key="7">
    <source>
        <dbReference type="SAM" id="MobiDB-lite"/>
    </source>
</evidence>
<evidence type="ECO:0000256" key="2">
    <source>
        <dbReference type="ARBA" id="ARBA00022737"/>
    </source>
</evidence>
<dbReference type="InterPro" id="IPR013087">
    <property type="entry name" value="Znf_C2H2_type"/>
</dbReference>
<keyword evidence="1" id="KW-0479">Metal-binding</keyword>
<dbReference type="PROSITE" id="PS00028">
    <property type="entry name" value="ZINC_FINGER_C2H2_1"/>
    <property type="match status" value="9"/>
</dbReference>
<organism evidence="9">
    <name type="scientific">Cacopsylla melanoneura</name>
    <dbReference type="NCBI Taxonomy" id="428564"/>
    <lineage>
        <taxon>Eukaryota</taxon>
        <taxon>Metazoa</taxon>
        <taxon>Ecdysozoa</taxon>
        <taxon>Arthropoda</taxon>
        <taxon>Hexapoda</taxon>
        <taxon>Insecta</taxon>
        <taxon>Pterygota</taxon>
        <taxon>Neoptera</taxon>
        <taxon>Paraneoptera</taxon>
        <taxon>Hemiptera</taxon>
        <taxon>Sternorrhyncha</taxon>
        <taxon>Psylloidea</taxon>
        <taxon>Psyllidae</taxon>
        <taxon>Psyllinae</taxon>
        <taxon>Cacopsylla</taxon>
    </lineage>
</organism>
<reference evidence="9" key="1">
    <citation type="submission" date="2021-05" db="EMBL/GenBank/DDBJ databases">
        <authorList>
            <person name="Alioto T."/>
            <person name="Alioto T."/>
            <person name="Gomez Garrido J."/>
        </authorList>
    </citation>
    <scope>NUCLEOTIDE SEQUENCE</scope>
</reference>
<evidence type="ECO:0000256" key="3">
    <source>
        <dbReference type="ARBA" id="ARBA00022771"/>
    </source>
</evidence>
<evidence type="ECO:0000256" key="5">
    <source>
        <dbReference type="PROSITE-ProRule" id="PRU00042"/>
    </source>
</evidence>
<keyword evidence="4" id="KW-0862">Zinc</keyword>
<feature type="region of interest" description="Disordered" evidence="7">
    <location>
        <begin position="1113"/>
        <end position="1136"/>
    </location>
</feature>
<sequence length="1700" mass="193420">MPRKPKPHRTPIKSPSRRCSDDDDKSRFVFTVDPQCIITFPIDHCLYVCDICSSVLKTQDCFKKHYINLHINHAHATLSDLKFCEAFPINLSKFKEDEGWFRCHFCINLFFNEKSNLKSHLNQHDPLQEIPEDKTVMETEEPYQKPEANEKSDGFSLLEAISRNYQENGKVSETHVKHFVEPVQMYVNELIPLPSIHDDNLVAISSKCNQDESDYEPLSGLLGSSLNTLFNTSINVPPETHASTSNCIQSTSITSHLERSSSPIFAQDCPSSLNVLLQLSSESRSIESTPVLQCTLEDVPVVSSYYTLSSLPESGITSLTLPPKQSSRSSPSSSSGFSSASTDELQQFEDNDVFESSVVRSEESFSSVTSSKSNSDEETPPVGKNLSEINIDNIVLSCLFCDKIFASIKSTKTHMLKSHQANETHWECVFCQINFKNCDLLLNHLCSNHSDVYFACISCKVRFDSKAFMDTHFQIKHNSENDTKCETKYSESKNTDYILYQLKCIPYYTNQNVKSNSLSRKIRMQVFAKLNSSKKKYNQKQVTNKSIQVTEDDISQECNQESIALKSTASILKRKLTEDHPVSHRHSTRSKIIKMSKTFMKDFKEEESMLPVKSPHNHSCEQKVSFEIKSVREEFTTYLNGVDKEMKTEAEEETETNNSIEVLCLFCNKTSSSEKGSKAHVARIHKMRRGGKHCCYCRSNFRTLDLLFNHLCSNHSQVYFACSFCKERFNGKSSLLIHFESNHNSVNINTEDIEENVKNNSNIQQKELFMFELKCLPTYSYTPICSSNCSCCASGNGEELSQHSDIAISMHTSPDPTKSQNSELETISTSENSLLQNNIHDQEQQEKQLQNVLDNNEQDQQSILDDSISVENSLATYQTMKHDQGGLQEESKLDITQNSSTLHEIVLESDLLKEENQRELVSQNLSTPQLIGMELDLSKDSNQVESIGQKPSIQQEIGTEPDLLRDNRQVELMIKEVEVTSGFVEHMDITSLEEHKISSANKSGSYLDSSGFPDETLENSRNKIFDEHWKERFCLYCDRMFEKGKAYRVHLFRSHKAKKNKCMFCESIFKYHDDLFSHLASTHKEVYFACGICMMRFDTKCSCNNHVDQYHNPDKKSANSVPPEESSCTSQTKTSDGLELTEANVFELNSTSENSGEQDVPEQFEKSKGIENGQLKGNGPIQPTETITSGQTREESMIMQTEDNFKQTEEHGHNQNKDVNSESKCLDTFKLTNNESPKHIQIEEIKSPLPNESGETTVELAFSKYVNFAQSGEVKSLLDHLISNVEVATNCVHEFACVQKCSRRVLDAGITKSNCSSSISSQEPLLRVQEQETNKDSSKITNDKETKLSIETANEVVSSVPKLSDPNTHYIAAKYKTTNPRQLINYAHPEYKNIAQRDYSQLDITVQIQILDRVKSFTNGKICTAKYPSKRPQRQQKLPGPVSGKREFSGEWARAKNYFCANCGSHFVNFWDFDVHRWNAHPNVACSVYDFYVEDTPPCYFEPTSWPYNRVPQQTIDFMKQQTKQSANDSVKQCTKCGKSFVHSASFHKHLITCSQQNRTQHKAKVSWKEPDKLNGSKRKRRSCRGLKSILDTPPKLPPSHVFTTNSRKSPRARIKTSKERLLSDKTNRSLFSFDKDISSEELNASKGELMLTRSQSAISNIDEKTKELIEKFERGKYSNHNNAESFTRRLTKTKPKDCS</sequence>
<keyword evidence="2" id="KW-0677">Repeat</keyword>
<protein>
    <recommendedName>
        <fullName evidence="8">C2H2-type domain-containing protein</fullName>
    </recommendedName>
</protein>
<feature type="region of interest" description="Disordered" evidence="7">
    <location>
        <begin position="1676"/>
        <end position="1700"/>
    </location>
</feature>
<dbReference type="GO" id="GO:0000977">
    <property type="term" value="F:RNA polymerase II transcription regulatory region sequence-specific DNA binding"/>
    <property type="evidence" value="ECO:0007669"/>
    <property type="project" value="TreeGrafter"/>
</dbReference>
<dbReference type="PANTHER" id="PTHR24409">
    <property type="entry name" value="ZINC FINGER PROTEIN 142"/>
    <property type="match status" value="1"/>
</dbReference>
<dbReference type="GO" id="GO:0005634">
    <property type="term" value="C:nucleus"/>
    <property type="evidence" value="ECO:0007669"/>
    <property type="project" value="TreeGrafter"/>
</dbReference>